<gene>
    <name evidence="2" type="ORF">DEA61_07505</name>
</gene>
<evidence type="ECO:0000313" key="2">
    <source>
        <dbReference type="EMBL" id="HBT49657.1"/>
    </source>
</evidence>
<dbReference type="Proteomes" id="UP000264445">
    <property type="component" value="Unassembled WGS sequence"/>
</dbReference>
<comment type="caution">
    <text evidence="2">The sequence shown here is derived from an EMBL/GenBank/DDBJ whole genome shotgun (WGS) entry which is preliminary data.</text>
</comment>
<dbReference type="PANTHER" id="PTHR47917">
    <property type="match status" value="1"/>
</dbReference>
<keyword evidence="2" id="KW-0436">Ligase</keyword>
<sequence length="513" mass="56081">MSKKNELVVAQALAVKTGLILPNDDISEIVSEAVKGIAEDGDIVCVTEAVVARSQNRYVTCDDLSKMIKEGFKLNQGSTLAVVYPIASRNRFALVLKAIAKATDGGRVIVTFPIPSDEVGNQVIDPEMARIRLGLKTVYRHLTSARGSTPHLNILIREVITALILQSLGYSIVGMRKILGTGLSDITVKTPEGLIAPLEVTFTDHQKAAKKAVEILADMPEARKAFAAGVDLGRKEFVLFDALKYVSGDENPIYQISFADKLDAFADDEAIYSEELGNEMFKHPITGVDYRRLYLDLIEETGAKGEVIFTNNPFKVYEMGYLDGIILGEVHARKFRKDLFLAFGAKVPVKTLDEIGPAPWGVIGSNVSDYQKGVLKLLPEDADGTAEKIREKILEKTGKDVDVLIFGDGAYKDPDTGIYELADPYPSLGASERLRGFKLREGKKLKLAVDTLYNKGYSRDQIEEILSQNQEEQSDLGTTPRRLVSIAATLADLLAGSADQGTPIVIVRGMKRG</sequence>
<dbReference type="EMBL" id="DOLB01000109">
    <property type="protein sequence ID" value="HBT49657.1"/>
    <property type="molecule type" value="Genomic_DNA"/>
</dbReference>
<proteinExistence type="predicted"/>
<dbReference type="AlphaFoldDB" id="A0A117KW90"/>
<dbReference type="GO" id="GO:0052618">
    <property type="term" value="F:coenzyme F420-0:L-glutamate ligase activity"/>
    <property type="evidence" value="ECO:0007669"/>
    <property type="project" value="TreeGrafter"/>
</dbReference>
<dbReference type="InterPro" id="IPR002847">
    <property type="entry name" value="F420-0_gamma-glut_ligase-dom"/>
</dbReference>
<evidence type="ECO:0000259" key="1">
    <source>
        <dbReference type="Pfam" id="PF01996"/>
    </source>
</evidence>
<dbReference type="Pfam" id="PF01996">
    <property type="entry name" value="F420_ligase"/>
    <property type="match status" value="1"/>
</dbReference>
<accession>A0A117KW90</accession>
<dbReference type="SUPFAM" id="SSF144010">
    <property type="entry name" value="CofE-like"/>
    <property type="match status" value="1"/>
</dbReference>
<name>A0A117KW90_9THEO</name>
<organism evidence="2 3">
    <name type="scientific">Caldanaerobacter subterraneus</name>
    <dbReference type="NCBI Taxonomy" id="911092"/>
    <lineage>
        <taxon>Bacteria</taxon>
        <taxon>Bacillati</taxon>
        <taxon>Bacillota</taxon>
        <taxon>Clostridia</taxon>
        <taxon>Thermoanaerobacterales</taxon>
        <taxon>Thermoanaerobacteraceae</taxon>
        <taxon>Caldanaerobacter</taxon>
    </lineage>
</organism>
<reference evidence="2 3" key="1">
    <citation type="journal article" date="2018" name="Nat. Biotechnol.">
        <title>A standardized bacterial taxonomy based on genome phylogeny substantially revises the tree of life.</title>
        <authorList>
            <person name="Parks D.H."/>
            <person name="Chuvochina M."/>
            <person name="Waite D.W."/>
            <person name="Rinke C."/>
            <person name="Skarshewski A."/>
            <person name="Chaumeil P.A."/>
            <person name="Hugenholtz P."/>
        </authorList>
    </citation>
    <scope>NUCLEOTIDE SEQUENCE [LARGE SCALE GENOMIC DNA]</scope>
    <source>
        <strain evidence="2">UBA12544</strain>
    </source>
</reference>
<dbReference type="Gene3D" id="3.30.1330.100">
    <property type="entry name" value="CofE-like"/>
    <property type="match status" value="1"/>
</dbReference>
<feature type="domain" description="Coenzyme F420:L-glutamate ligase-like" evidence="1">
    <location>
        <begin position="15"/>
        <end position="509"/>
    </location>
</feature>
<evidence type="ECO:0000313" key="3">
    <source>
        <dbReference type="Proteomes" id="UP000264445"/>
    </source>
</evidence>
<dbReference type="PANTHER" id="PTHR47917:SF1">
    <property type="entry name" value="COENZYME F420:L-GLUTAMATE LIGASE"/>
    <property type="match status" value="1"/>
</dbReference>
<protein>
    <submittedName>
        <fullName evidence="2">F420-0--gamma-glutamyl ligase</fullName>
    </submittedName>
</protein>
<dbReference type="RefSeq" id="WP_278429204.1">
    <property type="nucleotide sequence ID" value="NZ_DOLB01000109.1"/>
</dbReference>